<feature type="region of interest" description="Disordered" evidence="1">
    <location>
        <begin position="1957"/>
        <end position="1993"/>
    </location>
</feature>
<feature type="region of interest" description="Disordered" evidence="1">
    <location>
        <begin position="2115"/>
        <end position="2170"/>
    </location>
</feature>
<feature type="region of interest" description="Disordered" evidence="1">
    <location>
        <begin position="302"/>
        <end position="322"/>
    </location>
</feature>
<keyword evidence="2" id="KW-1133">Transmembrane helix</keyword>
<feature type="compositionally biased region" description="Gly residues" evidence="1">
    <location>
        <begin position="2149"/>
        <end position="2158"/>
    </location>
</feature>
<dbReference type="PANTHER" id="PTHR11319">
    <property type="entry name" value="G PROTEIN-COUPLED RECEPTOR-RELATED"/>
    <property type="match status" value="1"/>
</dbReference>
<dbReference type="InterPro" id="IPR011050">
    <property type="entry name" value="Pectin_lyase_fold/virulence"/>
</dbReference>
<feature type="compositionally biased region" description="Polar residues" evidence="1">
    <location>
        <begin position="2886"/>
        <end position="2905"/>
    </location>
</feature>
<dbReference type="SUPFAM" id="SSF51126">
    <property type="entry name" value="Pectin lyase-like"/>
    <property type="match status" value="3"/>
</dbReference>
<dbReference type="EMBL" id="BRXU01000028">
    <property type="protein sequence ID" value="GLC59618.1"/>
    <property type="molecule type" value="Genomic_DNA"/>
</dbReference>
<feature type="compositionally biased region" description="Low complexity" evidence="1">
    <location>
        <begin position="302"/>
        <end position="312"/>
    </location>
</feature>
<feature type="transmembrane region" description="Helical" evidence="2">
    <location>
        <begin position="2563"/>
        <end position="2583"/>
    </location>
</feature>
<feature type="transmembrane region" description="Helical" evidence="2">
    <location>
        <begin position="2533"/>
        <end position="2551"/>
    </location>
</feature>
<accession>A0A9W6BWQ2</accession>
<sequence length="2927" mass="308516">MPSQPPSRRQRPPSALSIALLGIALWLAISALYTQPLALAQADSGVPLTASAGPRLQVDDETTPLTFDVEDTAMLYGYVEMATANASDRVVLNLPLGYLVLNSTLKLPFSATLQGASASQNGPGTILSCGPGTPSLIEFSGSSLRLIGVQLQDCKGPGLLVTSGADASITMEDCLFRNFTRELNAGRVDVLNPGSPTAISDTSLALAVHAGNFSGNLTIRNTRFVDNHFSVLSARRRLNDESLGAMAGRGGHHPFGRQHRGAGGTSTDELTLRPQVRPWRTLAGMERADPWVNSMSGWGMGADSSGGRASGRPGRRLADDGSENRYSMPLLERAALIHPELQVGPWADDLEAVFSVVCQTRSKCAVTFEDSAFDNNTGVASGALYLLCDGADSCNVSLTNTTITNNRLLWQQATKQSLDDPPLPGDGEASLQPGVQLLMRMAAWLTYTYPLLDHYATHGSDGYYSSIQADSMNLYPHVVGRTLGAVVFHQRNSPWPGVAAGEDAMMRVNVNGGVLSGNDGAAIMSTAADFMQMAGGNGTWSGGPPRHSADFYLHDVYVADHASGWPAIWLRWARKVEISKLQVTRSTGAAWLEEVRDSAVVEDSVFEGNNLTDTWLDYMYYIPLKFDPFTGEADIGMEVSQVLKIQMTPLGDVRNFATIRGCRFEDNPSITNGVVYIVASDTLDVDVENLPGSTSVEVMSSTFANSFCGRPDSDGVCQTGERPLYMRCVFSASVQMSRFLENGNGGVGFTSVWKAAIVMSEFNGNTLTYSQYESVSHDSSYGGAAVFGESIGAGGVELLESNFTNNRATVGGGAVFLRYFATLSATSSRFENNTAATFDGGAIWLDVSHGQTETFIGSCNFTRNNAGRNGGAISAYDISQSGTQVGWYIMGCTFTDNAALLDPAQRGPTVTDQAGGGAIFAYAAALSCTGSNWFGNKVLAHAGGAIRVVESAAFMLTKCTFEDNVAIMGGAVALSRISGASTLTFNSFRNNTVVEPSWQRSASVNAPSLSYIDPGYGGALYISYSSVRLQTSGEFIGNTAKFGGAIAVLSAPFFSIQEESRGITWDSNILYVNVPGDMAQSAVGLDLPAAAGPALPYRYLLSNNAALIGGALYLYDTETIIFALTLKKMVTYPNKSFVESDESIRLRGQPAILFLNNTANGGGAAYLERNGQVSLANCRFAANNALVPPLAANFSGLYGLEKDYSTANALPCYHGGGGAICVAGEAKTTITVSSSDMINNRARDGAGVFIAEGLDCVDQPNCYNFVLSDVNMTGNAATSRGGGVFWMHEGILNIASCPSDKLQVLTTNGTALLDEEVAGSSPVGFTIDLNAPVRKGPVASWYRQLTLENQAALLSSVGGAQHPANSPVHAVNGEIVVAGNPVFARAVGTPGAVVQAPNGPAVAAAGSYLTAAGTVVLPDASSSSGGEPLAADWVAISGRPVVFSGGFLPDPSWLGVPYNHLPCANWNNSAETGPDVSTTPYFVLSPLRLDYYTSNTDIKINVTVHDWLGQLCTGGNETQPLVLVQAESTEVSGAVTAPAVNGTAAFAALRLRAREGLHSVTMTGRAHAPVRQLLSSQLRIYVRPCAINEFLSPKNLDECIPCDMRTYNLNMSAVACMTCPDNAECSYPDPSACKRDTGCDPTGYLVPEDGYWHANFFSEEVIECTNADACTTKDRSSLLSKMQFNIWQAARRIQLDAAAAVADKAAEEVLAKLLASWPPLMGRRLLQQKALTDDLDVVLILNATAAMLPEYLQSQCGPGYTGTLCGECAPGYGWRRIAACSKCPPFALNNLYYALVTILTLSLLAFTVYSSLKEQRRPGRLVGGITTTSTSNDPHSQAKPSKTAKVNPAGRGGDGHLGVQASGPSQFHVILAAAAVEDAAAEVAPALALLREHSLNPMVGDGGGAYEYVDPVLAAARNQYASAPGTPKGQRTASPAPYPVFETAARSHSVLGIPARASHWSTSPENPRRAAVSFSKVDRRSSGGGGGGGRIGVGGSHLVAGGGGGGGGGAGPVAEGVEAGYDNALYEGLEVTAPGISGGSAAAGARCTEIQPAEDEQVEVEQGYRKDEILAMVAAATVGMSCEGRRPVAESTDYTNALFEEPPRRVEIQQSTDGIAATDTPRGGAHFQQPTAITTASPSTPDNNEEARGGGSGGGAGGDPDAPEPSASRSRHIAAAGLMLQSVPVVLQSNSPPHTPLHASVTAVPPAALELPTVLERTRLNEIPRRGAVVGRERAHQSTVVKIFLSYVQVLALLQNVPLQIPGVLDVYYRINNQAISYPGILVSLDCSLPDTSVSKAFVRVILTVLAPLYIFTGSVLFFLVFNVIDYYILTPYYAKHPSKKNRKRHLQMPSFAVHLQVYLGRQLIVTFIAIFFFFYPSVVQSLMTIFNCQDVNNGLGLHTERIWSQDYGQACYKGSHLALVLGMGVPGVILIAIGWPLMSGLFMTGKLTCMNNISLTEDMTSFFLADFKARFAWWESVIMLRKLFIAVIVTLVDGSSSAGVQLLLVICILVIALGIHLAAMPYHHTYTNHLELMSLGTLLATLYFSLYFGFSTSISDGGRVAISILILVINIVMVLIFVYYIVQAYYYAALCKTGLSDIDSETRRKLTAAELRQRILEALNAQGSTSSFQADGQQQHPPTSQRPRSSYNHVASLYTAAVWASMRMGSTTNKVLTKMRTLLHDVDVDGLPSREGSVLGHDGVPAAAAAAPGAAGNPRNSHESDAILCTDEDPEAARGSAASRKRAVSGPGGAAAGATVPPRRISLTTSGPLMEDRDAAPPVRSSSRSSPGAAAAAAPASGSPGGSTAASPRDAPGNSGGMPGELAAAAAPTLVTAGSMPSPRTSPKVPSRRSSAASLDHSSPPPFPEVIGGPAAAAPPPPPPPAPATSSRPNVRVQSRLAQVSGQADRSGELLPPPPSFPGRSGSRPV</sequence>
<protein>
    <submittedName>
        <fullName evidence="3">Uncharacterized protein</fullName>
    </submittedName>
</protein>
<feature type="compositionally biased region" description="Gly residues" evidence="1">
    <location>
        <begin position="1982"/>
        <end position="1993"/>
    </location>
</feature>
<proteinExistence type="predicted"/>
<feature type="transmembrane region" description="Helical" evidence="2">
    <location>
        <begin position="1791"/>
        <end position="1812"/>
    </location>
</feature>
<gene>
    <name evidence="3" type="primary">PLEST008328</name>
    <name evidence="3" type="ORF">PLESTB_001506700</name>
</gene>
<evidence type="ECO:0000256" key="1">
    <source>
        <dbReference type="SAM" id="MobiDB-lite"/>
    </source>
</evidence>
<organism evidence="3 4">
    <name type="scientific">Pleodorina starrii</name>
    <dbReference type="NCBI Taxonomy" id="330485"/>
    <lineage>
        <taxon>Eukaryota</taxon>
        <taxon>Viridiplantae</taxon>
        <taxon>Chlorophyta</taxon>
        <taxon>core chlorophytes</taxon>
        <taxon>Chlorophyceae</taxon>
        <taxon>CS clade</taxon>
        <taxon>Chlamydomonadales</taxon>
        <taxon>Volvocaceae</taxon>
        <taxon>Pleodorina</taxon>
    </lineage>
</organism>
<comment type="caution">
    <text evidence="3">The sequence shown here is derived from an EMBL/GenBank/DDBJ whole genome shotgun (WGS) entry which is preliminary data.</text>
</comment>
<feature type="compositionally biased region" description="Basic residues" evidence="1">
    <location>
        <begin position="250"/>
        <end position="260"/>
    </location>
</feature>
<feature type="region of interest" description="Disordered" evidence="1">
    <location>
        <begin position="2730"/>
        <end position="2927"/>
    </location>
</feature>
<keyword evidence="4" id="KW-1185">Reference proteome</keyword>
<keyword evidence="2" id="KW-0812">Transmembrane</keyword>
<feature type="transmembrane region" description="Helical" evidence="2">
    <location>
        <begin position="2500"/>
        <end position="2521"/>
    </location>
</feature>
<keyword evidence="2" id="KW-0472">Membrane</keyword>
<dbReference type="InterPro" id="IPR006626">
    <property type="entry name" value="PbH1"/>
</dbReference>
<feature type="compositionally biased region" description="Low complexity" evidence="1">
    <location>
        <begin position="2777"/>
        <end position="2810"/>
    </location>
</feature>
<feature type="transmembrane region" description="Helical" evidence="2">
    <location>
        <begin position="2356"/>
        <end position="2376"/>
    </location>
</feature>
<dbReference type="SMART" id="SM00710">
    <property type="entry name" value="PbH1"/>
    <property type="match status" value="10"/>
</dbReference>
<dbReference type="PANTHER" id="PTHR11319:SF35">
    <property type="entry name" value="OUTER MEMBRANE PROTEIN PMPC-RELATED"/>
    <property type="match status" value="1"/>
</dbReference>
<evidence type="ECO:0000313" key="3">
    <source>
        <dbReference type="EMBL" id="GLC59618.1"/>
    </source>
</evidence>
<feature type="compositionally biased region" description="Polar residues" evidence="1">
    <location>
        <begin position="1825"/>
        <end position="1840"/>
    </location>
</feature>
<feature type="compositionally biased region" description="Pro residues" evidence="1">
    <location>
        <begin position="2874"/>
        <end position="2884"/>
    </location>
</feature>
<feature type="transmembrane region" description="Helical" evidence="2">
    <location>
        <begin position="2301"/>
        <end position="2325"/>
    </location>
</feature>
<feature type="transmembrane region" description="Helical" evidence="2">
    <location>
        <begin position="2472"/>
        <end position="2493"/>
    </location>
</feature>
<name>A0A9W6BWQ2_9CHLO</name>
<reference evidence="3 4" key="1">
    <citation type="journal article" date="2023" name="Commun. Biol.">
        <title>Reorganization of the ancestral sex-determining regions during the evolution of trioecy in Pleodorina starrii.</title>
        <authorList>
            <person name="Takahashi K."/>
            <person name="Suzuki S."/>
            <person name="Kawai-Toyooka H."/>
            <person name="Yamamoto K."/>
            <person name="Hamaji T."/>
            <person name="Ootsuki R."/>
            <person name="Yamaguchi H."/>
            <person name="Kawachi M."/>
            <person name="Higashiyama T."/>
            <person name="Nozaki H."/>
        </authorList>
    </citation>
    <scope>NUCLEOTIDE SEQUENCE [LARGE SCALE GENOMIC DNA]</scope>
    <source>
        <strain evidence="3 4">NIES-4479</strain>
    </source>
</reference>
<feature type="region of interest" description="Disordered" evidence="1">
    <location>
        <begin position="2626"/>
        <end position="2647"/>
    </location>
</feature>
<evidence type="ECO:0000256" key="2">
    <source>
        <dbReference type="SAM" id="Phobius"/>
    </source>
</evidence>
<feature type="region of interest" description="Disordered" evidence="1">
    <location>
        <begin position="1822"/>
        <end position="1855"/>
    </location>
</feature>
<feature type="compositionally biased region" description="Polar residues" evidence="1">
    <location>
        <begin position="2849"/>
        <end position="2858"/>
    </location>
</feature>
<feature type="transmembrane region" description="Helical" evidence="2">
    <location>
        <begin position="2418"/>
        <end position="2439"/>
    </location>
</feature>
<feature type="region of interest" description="Disordered" evidence="1">
    <location>
        <begin position="247"/>
        <end position="269"/>
    </location>
</feature>
<feature type="compositionally biased region" description="Low complexity" evidence="1">
    <location>
        <begin position="2130"/>
        <end position="2141"/>
    </location>
</feature>
<dbReference type="Proteomes" id="UP001165080">
    <property type="component" value="Unassembled WGS sequence"/>
</dbReference>
<evidence type="ECO:0000313" key="4">
    <source>
        <dbReference type="Proteomes" id="UP001165080"/>
    </source>
</evidence>